<feature type="non-terminal residue" evidence="2">
    <location>
        <position position="1"/>
    </location>
</feature>
<feature type="non-terminal residue" evidence="2">
    <location>
        <position position="468"/>
    </location>
</feature>
<dbReference type="Pfam" id="PF00665">
    <property type="entry name" value="rve"/>
    <property type="match status" value="1"/>
</dbReference>
<dbReference type="PROSITE" id="PS50994">
    <property type="entry name" value="INTEGRASE"/>
    <property type="match status" value="1"/>
</dbReference>
<evidence type="ECO:0000313" key="2">
    <source>
        <dbReference type="EMBL" id="CAB4028603.1"/>
    </source>
</evidence>
<feature type="compositionally biased region" description="Basic and acidic residues" evidence="1">
    <location>
        <begin position="373"/>
        <end position="391"/>
    </location>
</feature>
<dbReference type="SUPFAM" id="SSF53098">
    <property type="entry name" value="Ribonuclease H-like"/>
    <property type="match status" value="1"/>
</dbReference>
<dbReference type="InterPro" id="IPR001584">
    <property type="entry name" value="Integrase_cat-core"/>
</dbReference>
<accession>A0A6S7KK31</accession>
<dbReference type="FunFam" id="1.10.340.70:FF:000003">
    <property type="entry name" value="Protein CBG25708"/>
    <property type="match status" value="1"/>
</dbReference>
<dbReference type="FunFam" id="3.30.420.10:FF:000063">
    <property type="entry name" value="Retrovirus-related Pol polyprotein from transposon 297-like Protein"/>
    <property type="match status" value="1"/>
</dbReference>
<dbReference type="GO" id="GO:0003676">
    <property type="term" value="F:nucleic acid binding"/>
    <property type="evidence" value="ECO:0007669"/>
    <property type="project" value="InterPro"/>
</dbReference>
<organism evidence="2 3">
    <name type="scientific">Paramuricea clavata</name>
    <name type="common">Red gorgonian</name>
    <name type="synonym">Violescent sea-whip</name>
    <dbReference type="NCBI Taxonomy" id="317549"/>
    <lineage>
        <taxon>Eukaryota</taxon>
        <taxon>Metazoa</taxon>
        <taxon>Cnidaria</taxon>
        <taxon>Anthozoa</taxon>
        <taxon>Octocorallia</taxon>
        <taxon>Malacalcyonacea</taxon>
        <taxon>Plexauridae</taxon>
        <taxon>Paramuricea</taxon>
    </lineage>
</organism>
<proteinExistence type="predicted"/>
<gene>
    <name evidence="2" type="ORF">PACLA_8A016462</name>
</gene>
<dbReference type="Pfam" id="PF17921">
    <property type="entry name" value="Integrase_H2C2"/>
    <property type="match status" value="1"/>
</dbReference>
<dbReference type="PANTHER" id="PTHR37984:SF11">
    <property type="entry name" value="INTEGRASE CATALYTIC DOMAIN-CONTAINING PROTEIN"/>
    <property type="match status" value="1"/>
</dbReference>
<dbReference type="PANTHER" id="PTHR37984">
    <property type="entry name" value="PROTEIN CBG26694"/>
    <property type="match status" value="1"/>
</dbReference>
<dbReference type="AlphaFoldDB" id="A0A6S7KK31"/>
<name>A0A6S7KK31_PARCT</name>
<dbReference type="EMBL" id="CACRXK020015594">
    <property type="protein sequence ID" value="CAB4028603.1"/>
    <property type="molecule type" value="Genomic_DNA"/>
</dbReference>
<dbReference type="OrthoDB" id="5953333at2759"/>
<dbReference type="InterPro" id="IPR012337">
    <property type="entry name" value="RNaseH-like_sf"/>
</dbReference>
<dbReference type="InterPro" id="IPR041588">
    <property type="entry name" value="Integrase_H2C2"/>
</dbReference>
<evidence type="ECO:0000256" key="1">
    <source>
        <dbReference type="SAM" id="MobiDB-lite"/>
    </source>
</evidence>
<dbReference type="InterPro" id="IPR036397">
    <property type="entry name" value="RNaseH_sf"/>
</dbReference>
<protein>
    <submittedName>
        <fullName evidence="2">PREDICTED: uncharacterized protein K02A2.6-like</fullName>
    </submittedName>
</protein>
<feature type="region of interest" description="Disordered" evidence="1">
    <location>
        <begin position="372"/>
        <end position="391"/>
    </location>
</feature>
<reference evidence="2" key="1">
    <citation type="submission" date="2020-04" db="EMBL/GenBank/DDBJ databases">
        <authorList>
            <person name="Alioto T."/>
            <person name="Alioto T."/>
            <person name="Gomez Garrido J."/>
        </authorList>
    </citation>
    <scope>NUCLEOTIDE SEQUENCE</scope>
    <source>
        <strain evidence="2">A484AB</strain>
    </source>
</reference>
<dbReference type="Gene3D" id="3.30.420.10">
    <property type="entry name" value="Ribonuclease H-like superfamily/Ribonuclease H"/>
    <property type="match status" value="1"/>
</dbReference>
<sequence>KRSLQLKFNIDNRQRRCGQGYFYVNHAMGKENCIFCTKRDQMGILGNEIKQCAHIALRTPIFSIISKMSFVTVGRMRSIRKTHIQFILRRHLGCLLSYTTHALLRQSIFGVRDELTINEQLGIILRGTRIIMPCSLRERAIRLAHEGHQGLAKTKQLIRKKIWFPRIDKDVETLIRGCIPCQANGTANHPAPLKMTELPPKPWHTVHVDFCGPFPTGEYTLVVIDAYSRFPEVEIVKSTSATSTISKLERIFATHGLPNILKSDNGPPFQSNEFKQFMTENGIKHQRITPLWPKANSEAENFMKPMEKAIRAAHIEKKNWRKELYHFLLNYRATPHTTTKFAPAELLFNREINTKLPSKIINQNTKIDQQVRANDEKGKRNMKRNADKSANAKEVDIKVGDTVLVRQTKKNKWSTRFDPKPYCVTRVKGTMITATRPGHYITRNISFFKKVLQQEIQHNSEDDFSDNS</sequence>
<keyword evidence="3" id="KW-1185">Reference proteome</keyword>
<comment type="caution">
    <text evidence="2">The sequence shown here is derived from an EMBL/GenBank/DDBJ whole genome shotgun (WGS) entry which is preliminary data.</text>
</comment>
<dbReference type="GO" id="GO:0015074">
    <property type="term" value="P:DNA integration"/>
    <property type="evidence" value="ECO:0007669"/>
    <property type="project" value="InterPro"/>
</dbReference>
<dbReference type="Gene3D" id="1.10.340.70">
    <property type="match status" value="1"/>
</dbReference>
<dbReference type="Proteomes" id="UP001152795">
    <property type="component" value="Unassembled WGS sequence"/>
</dbReference>
<dbReference type="InterPro" id="IPR050951">
    <property type="entry name" value="Retrovirus_Pol_polyprotein"/>
</dbReference>
<evidence type="ECO:0000313" key="3">
    <source>
        <dbReference type="Proteomes" id="UP001152795"/>
    </source>
</evidence>